<dbReference type="GO" id="GO:0030313">
    <property type="term" value="C:cell envelope"/>
    <property type="evidence" value="ECO:0007669"/>
    <property type="project" value="UniProtKB-SubCell"/>
</dbReference>
<dbReference type="PANTHER" id="PTHR42852">
    <property type="entry name" value="THIOL:DISULFIDE INTERCHANGE PROTEIN DSBE"/>
    <property type="match status" value="1"/>
</dbReference>
<feature type="domain" description="Thioredoxin" evidence="5">
    <location>
        <begin position="89"/>
        <end position="229"/>
    </location>
</feature>
<dbReference type="CDD" id="cd02966">
    <property type="entry name" value="TlpA_like_family"/>
    <property type="match status" value="1"/>
</dbReference>
<dbReference type="PROSITE" id="PS51352">
    <property type="entry name" value="THIOREDOXIN_2"/>
    <property type="match status" value="1"/>
</dbReference>
<dbReference type="InterPro" id="IPR013766">
    <property type="entry name" value="Thioredoxin_domain"/>
</dbReference>
<keyword evidence="3" id="KW-1015">Disulfide bond</keyword>
<reference evidence="6" key="1">
    <citation type="journal article" date="2020" name="mSystems">
        <title>Genome- and Community-Level Interaction Insights into Carbon Utilization and Element Cycling Functions of Hydrothermarchaeota in Hydrothermal Sediment.</title>
        <authorList>
            <person name="Zhou Z."/>
            <person name="Liu Y."/>
            <person name="Xu W."/>
            <person name="Pan J."/>
            <person name="Luo Z.H."/>
            <person name="Li M."/>
        </authorList>
    </citation>
    <scope>NUCLEOTIDE SEQUENCE [LARGE SCALE GENOMIC DNA]</scope>
    <source>
        <strain evidence="6">SpSt-1224</strain>
    </source>
</reference>
<gene>
    <name evidence="6" type="ORF">ENN98_08540</name>
</gene>
<dbReference type="PANTHER" id="PTHR42852:SF6">
    <property type="entry name" value="THIOL:DISULFIDE INTERCHANGE PROTEIN DSBE"/>
    <property type="match status" value="1"/>
</dbReference>
<dbReference type="EMBL" id="DSDS01000191">
    <property type="protein sequence ID" value="HET98708.1"/>
    <property type="molecule type" value="Genomic_DNA"/>
</dbReference>
<dbReference type="GO" id="GO:0016491">
    <property type="term" value="F:oxidoreductase activity"/>
    <property type="evidence" value="ECO:0007669"/>
    <property type="project" value="InterPro"/>
</dbReference>
<name>A0A7C2TIE0_9BACT</name>
<comment type="caution">
    <text evidence="6">The sequence shown here is derived from an EMBL/GenBank/DDBJ whole genome shotgun (WGS) entry which is preliminary data.</text>
</comment>
<evidence type="ECO:0000313" key="6">
    <source>
        <dbReference type="EMBL" id="HET98708.1"/>
    </source>
</evidence>
<evidence type="ECO:0000256" key="3">
    <source>
        <dbReference type="ARBA" id="ARBA00023157"/>
    </source>
</evidence>
<dbReference type="AlphaFoldDB" id="A0A7C2TIE0"/>
<proteinExistence type="predicted"/>
<dbReference type="GO" id="GO:0016209">
    <property type="term" value="F:antioxidant activity"/>
    <property type="evidence" value="ECO:0007669"/>
    <property type="project" value="InterPro"/>
</dbReference>
<dbReference type="Pfam" id="PF00578">
    <property type="entry name" value="AhpC-TSA"/>
    <property type="match status" value="1"/>
</dbReference>
<dbReference type="InterPro" id="IPR036249">
    <property type="entry name" value="Thioredoxin-like_sf"/>
</dbReference>
<evidence type="ECO:0000256" key="2">
    <source>
        <dbReference type="ARBA" id="ARBA00022748"/>
    </source>
</evidence>
<evidence type="ECO:0000259" key="5">
    <source>
        <dbReference type="PROSITE" id="PS51352"/>
    </source>
</evidence>
<dbReference type="GO" id="GO:0017004">
    <property type="term" value="P:cytochrome complex assembly"/>
    <property type="evidence" value="ECO:0007669"/>
    <property type="project" value="UniProtKB-KW"/>
</dbReference>
<evidence type="ECO:0000256" key="4">
    <source>
        <dbReference type="ARBA" id="ARBA00023284"/>
    </source>
</evidence>
<sequence length="230" mass="25652">MVGSSLADLCTIYTLPAQPWQRVPELPALFSPGPRRRELALRFVVVLRVLPTPTTPRTDPGVIFMKRFFPLIAGCCLLFFLIACGREVAEVGEAAPDFQLVDTTGRSWNLAELSGQVVFLHFWATWCPSCRDELVHIQRLKSDYAAEPLTVLTVLYQDDPLLAGNMVATIKGDFPLLLDPDSKIARAYGLTGVPETYIIDQQGVLREKIIGAVNWDAVPARRMLDHYLAR</sequence>
<dbReference type="Proteomes" id="UP000885986">
    <property type="component" value="Unassembled WGS sequence"/>
</dbReference>
<protein>
    <submittedName>
        <fullName evidence="6">TlpA family protein disulfide reductase</fullName>
    </submittedName>
</protein>
<dbReference type="PROSITE" id="PS00194">
    <property type="entry name" value="THIOREDOXIN_1"/>
    <property type="match status" value="1"/>
</dbReference>
<dbReference type="InterPro" id="IPR000866">
    <property type="entry name" value="AhpC/TSA"/>
</dbReference>
<dbReference type="InterPro" id="IPR017937">
    <property type="entry name" value="Thioredoxin_CS"/>
</dbReference>
<dbReference type="InterPro" id="IPR050553">
    <property type="entry name" value="Thioredoxin_ResA/DsbE_sf"/>
</dbReference>
<accession>A0A7C2TIE0</accession>
<keyword evidence="4" id="KW-0676">Redox-active center</keyword>
<evidence type="ECO:0000256" key="1">
    <source>
        <dbReference type="ARBA" id="ARBA00004196"/>
    </source>
</evidence>
<comment type="subcellular location">
    <subcellularLocation>
        <location evidence="1">Cell envelope</location>
    </subcellularLocation>
</comment>
<organism evidence="6">
    <name type="scientific">Desulfurivibrio alkaliphilus</name>
    <dbReference type="NCBI Taxonomy" id="427923"/>
    <lineage>
        <taxon>Bacteria</taxon>
        <taxon>Pseudomonadati</taxon>
        <taxon>Thermodesulfobacteriota</taxon>
        <taxon>Desulfobulbia</taxon>
        <taxon>Desulfobulbales</taxon>
        <taxon>Desulfobulbaceae</taxon>
        <taxon>Desulfurivibrio</taxon>
    </lineage>
</organism>
<keyword evidence="2" id="KW-0201">Cytochrome c-type biogenesis</keyword>
<dbReference type="Gene3D" id="3.40.30.10">
    <property type="entry name" value="Glutaredoxin"/>
    <property type="match status" value="1"/>
</dbReference>
<dbReference type="SUPFAM" id="SSF52833">
    <property type="entry name" value="Thioredoxin-like"/>
    <property type="match status" value="1"/>
</dbReference>